<dbReference type="Pfam" id="PF18758">
    <property type="entry name" value="KDZ"/>
    <property type="match status" value="1"/>
</dbReference>
<proteinExistence type="predicted"/>
<accession>A0AAD5YTE3</accession>
<dbReference type="EMBL" id="JANIEX010000123">
    <property type="protein sequence ID" value="KAJ3572909.1"/>
    <property type="molecule type" value="Genomic_DNA"/>
</dbReference>
<keyword evidence="2" id="KW-1185">Reference proteome</keyword>
<sequence>MDLDLILNGEEQVPLSHGGGELAAMIEANMRAERDLKKDNRDRCDRTEKRNNSFKEQLEEMVNSYLDWSMRSGEMAYADPSASEAANTRSENQWVVTVIDVFPNQGTFSYGNFVKTLCNIHLTPYKPHMRKHLTIAYDVYLSICERVSLRVQQMLRRDSVHWRLKHACPSCTYILEKEPELKFKMLFTMDGNDSLKRVLRDPLYDYAEAPDGDVVMTRTSIELPDQRQVGGDYYIPCDRVAKWTKNCNVQSNSSGDPDSESPCAGQWKNMSDASTAKSWSIFDENGVFIAVCRHGFVLTVADMVCSGEGSQYPLAVVETLLDTFGTNLGGGYDIGCRFKITIAKSDLGQRAKELSYSSLIGSFHGHAHNRLCQLSHLATYVKGLGLSDLENCERLFARSNDLASSVRHASVFHRQQRIVGYYQHLDVTDTYEGLSDMLVNNYSKALKILAAESSIGPRMAKLGIRGAETFAEWLVEERSYLESLLREPPHETAEMKYFKCLESLIAVERMLGVNKTFCIETNEHGLPVHSPANVATEAERRRLMMQSIKLAQLSHEYERKLGIEKPWQEGDENWRRVSDMVVQQQYRRRLDRLEQLVVSRMFELGRINRSGTGNHIGKALQSRSQAIRTALQQFNTAAKKLKPPRETLKWETVVDYAFLSEFNILADTRQDVRAKTWTRPAVRTLMDEYFKMERAREEIARLNIEIPRLVTYIRDEEGFLASMEQHLKPDHPEISHQISLRRRRFKQTKRSHLERLQSLLDKGGFTGSLSAGMAIEHIVGSLQPLVQVVNVVGNQRGPSTLLDPQLAEAEKEAEEDEREEELIEDLEVVMQVLDLDLEDETSTDHLLAETTALD</sequence>
<dbReference type="AlphaFoldDB" id="A0AAD5YTE3"/>
<dbReference type="Proteomes" id="UP001213000">
    <property type="component" value="Unassembled WGS sequence"/>
</dbReference>
<organism evidence="1 2">
    <name type="scientific">Leucocoprinus birnbaumii</name>
    <dbReference type="NCBI Taxonomy" id="56174"/>
    <lineage>
        <taxon>Eukaryota</taxon>
        <taxon>Fungi</taxon>
        <taxon>Dikarya</taxon>
        <taxon>Basidiomycota</taxon>
        <taxon>Agaricomycotina</taxon>
        <taxon>Agaricomycetes</taxon>
        <taxon>Agaricomycetidae</taxon>
        <taxon>Agaricales</taxon>
        <taxon>Agaricineae</taxon>
        <taxon>Agaricaceae</taxon>
        <taxon>Leucocoprinus</taxon>
    </lineage>
</organism>
<reference evidence="1" key="1">
    <citation type="submission" date="2022-07" db="EMBL/GenBank/DDBJ databases">
        <title>Genome Sequence of Leucocoprinus birnbaumii.</title>
        <authorList>
            <person name="Buettner E."/>
        </authorList>
    </citation>
    <scope>NUCLEOTIDE SEQUENCE</scope>
    <source>
        <strain evidence="1">VT141</strain>
    </source>
</reference>
<evidence type="ECO:0000313" key="2">
    <source>
        <dbReference type="Proteomes" id="UP001213000"/>
    </source>
</evidence>
<evidence type="ECO:0000313" key="1">
    <source>
        <dbReference type="EMBL" id="KAJ3572909.1"/>
    </source>
</evidence>
<gene>
    <name evidence="1" type="ORF">NP233_g2769</name>
</gene>
<dbReference type="PANTHER" id="PTHR33096:SF1">
    <property type="entry name" value="CXC1-LIKE CYSTEINE CLUSTER ASSOCIATED WITH KDZ TRANSPOSASES DOMAIN-CONTAINING PROTEIN"/>
    <property type="match status" value="1"/>
</dbReference>
<comment type="caution">
    <text evidence="1">The sequence shown here is derived from an EMBL/GenBank/DDBJ whole genome shotgun (WGS) entry which is preliminary data.</text>
</comment>
<name>A0AAD5YTE3_9AGAR</name>
<dbReference type="InterPro" id="IPR040521">
    <property type="entry name" value="KDZ"/>
</dbReference>
<protein>
    <submittedName>
        <fullName evidence="1">Uncharacterized protein</fullName>
    </submittedName>
</protein>
<dbReference type="PANTHER" id="PTHR33096">
    <property type="entry name" value="CXC2 DOMAIN-CONTAINING PROTEIN"/>
    <property type="match status" value="1"/>
</dbReference>